<proteinExistence type="predicted"/>
<dbReference type="HOGENOM" id="CLU_007946_3_4_0"/>
<evidence type="ECO:0000256" key="3">
    <source>
        <dbReference type="ARBA" id="ARBA00022989"/>
    </source>
</evidence>
<feature type="transmembrane region" description="Helical" evidence="6">
    <location>
        <begin position="106"/>
        <end position="126"/>
    </location>
</feature>
<dbReference type="GO" id="GO:0016020">
    <property type="term" value="C:membrane"/>
    <property type="evidence" value="ECO:0007669"/>
    <property type="project" value="UniProtKB-SubCell"/>
</dbReference>
<evidence type="ECO:0000313" key="7">
    <source>
        <dbReference type="EMBL" id="ADV62317.1"/>
    </source>
</evidence>
<feature type="transmembrane region" description="Helical" evidence="6">
    <location>
        <begin position="151"/>
        <end position="171"/>
    </location>
</feature>
<evidence type="ECO:0000256" key="1">
    <source>
        <dbReference type="ARBA" id="ARBA00004141"/>
    </source>
</evidence>
<keyword evidence="4 6" id="KW-0472">Membrane</keyword>
<dbReference type="PANTHER" id="PTHR11785:SF512">
    <property type="entry name" value="SOBREMESA, ISOFORM B"/>
    <property type="match status" value="1"/>
</dbReference>
<gene>
    <name evidence="7" type="ordered locus">Isop_1734</name>
</gene>
<keyword evidence="2 6" id="KW-0812">Transmembrane</keyword>
<dbReference type="Pfam" id="PF13520">
    <property type="entry name" value="AA_permease_2"/>
    <property type="match status" value="1"/>
</dbReference>
<feature type="transmembrane region" description="Helical" evidence="6">
    <location>
        <begin position="386"/>
        <end position="409"/>
    </location>
</feature>
<dbReference type="PIRSF" id="PIRSF006060">
    <property type="entry name" value="AA_transporter"/>
    <property type="match status" value="1"/>
</dbReference>
<sequence length="469" mass="49769">MTRSEPDSPSSWPAPAPPDERDATEGREFGAMSAAFFIAASMVGVGILTTSGYTIASVGSNQVMLWLWIVGGVAMLCGALTHAELAAAMPRIGGDYVFVREAYGRLAGFLAGWITALIGFGAPIAVTARTSASYWLTGGGLVAPEALTKEYWWAERALATGLILGLAGFHLLGRRGSARLQGLTTLATLGALVAMVVFGLISPQADWSHLDDLPDQLTGSVWSAMLISLLYINYGYAGWNSAGYLAGEVKNPGRNLPRAIVLGNLAVLSLYVAVNLVYIVAFSAEEIQTLASSNPNAVKNIAELAVARLIGPPVSTWFALFVAVLLLSMLSAFLVTGPRVIVAMAREGMFPRFAARVSQHGAPVPATLCLALFAVALNWIPRFASVLEYASLGLALASLSSVSAIYVLRRTRPHLPRPYRTWGYPVTPAVFLIVTAALAIAAVRDRPEVAFWTLATLLAGTVAFVFVNR</sequence>
<reference evidence="7 8" key="2">
    <citation type="journal article" date="2011" name="Stand. Genomic Sci.">
        <title>Complete genome sequence of Isosphaera pallida type strain (IS1B).</title>
        <authorList>
            <consortium name="US DOE Joint Genome Institute (JGI-PGF)"/>
            <person name="Goker M."/>
            <person name="Cleland D."/>
            <person name="Saunders E."/>
            <person name="Lapidus A."/>
            <person name="Nolan M."/>
            <person name="Lucas S."/>
            <person name="Hammon N."/>
            <person name="Deshpande S."/>
            <person name="Cheng J.F."/>
            <person name="Tapia R."/>
            <person name="Han C."/>
            <person name="Goodwin L."/>
            <person name="Pitluck S."/>
            <person name="Liolios K."/>
            <person name="Pagani I."/>
            <person name="Ivanova N."/>
            <person name="Mavromatis K."/>
            <person name="Pati A."/>
            <person name="Chen A."/>
            <person name="Palaniappan K."/>
            <person name="Land M."/>
            <person name="Hauser L."/>
            <person name="Chang Y.J."/>
            <person name="Jeffries C.D."/>
            <person name="Detter J.C."/>
            <person name="Beck B."/>
            <person name="Woyke T."/>
            <person name="Bristow J."/>
            <person name="Eisen J.A."/>
            <person name="Markowitz V."/>
            <person name="Hugenholtz P."/>
            <person name="Kyrpides N.C."/>
            <person name="Klenk H.P."/>
        </authorList>
    </citation>
    <scope>NUCLEOTIDE SEQUENCE [LARGE SCALE GENOMIC DNA]</scope>
    <source>
        <strain evidence="8">ATCC 43644 / DSM 9630 / IS1B</strain>
    </source>
</reference>
<feature type="transmembrane region" description="Helical" evidence="6">
    <location>
        <begin position="65"/>
        <end position="85"/>
    </location>
</feature>
<protein>
    <submittedName>
        <fullName evidence="7">Amino acid permease-associated region</fullName>
    </submittedName>
</protein>
<dbReference type="STRING" id="575540.Isop_1734"/>
<evidence type="ECO:0000256" key="4">
    <source>
        <dbReference type="ARBA" id="ARBA00023136"/>
    </source>
</evidence>
<evidence type="ECO:0000313" key="8">
    <source>
        <dbReference type="Proteomes" id="UP000008631"/>
    </source>
</evidence>
<evidence type="ECO:0000256" key="2">
    <source>
        <dbReference type="ARBA" id="ARBA00022692"/>
    </source>
</evidence>
<dbReference type="eggNOG" id="COG0531">
    <property type="taxonomic scope" value="Bacteria"/>
</dbReference>
<keyword evidence="3 6" id="KW-1133">Transmembrane helix</keyword>
<dbReference type="FunCoup" id="E8R0X1">
    <property type="interactions" value="181"/>
</dbReference>
<feature type="transmembrane region" description="Helical" evidence="6">
    <location>
        <begin position="421"/>
        <end position="443"/>
    </location>
</feature>
<dbReference type="InterPro" id="IPR002293">
    <property type="entry name" value="AA/rel_permease1"/>
</dbReference>
<dbReference type="PANTHER" id="PTHR11785">
    <property type="entry name" value="AMINO ACID TRANSPORTER"/>
    <property type="match status" value="1"/>
</dbReference>
<dbReference type="KEGG" id="ipa:Isop_1734"/>
<dbReference type="InterPro" id="IPR050598">
    <property type="entry name" value="AminoAcid_Transporter"/>
</dbReference>
<feature type="transmembrane region" description="Helical" evidence="6">
    <location>
        <begin position="362"/>
        <end position="380"/>
    </location>
</feature>
<feature type="region of interest" description="Disordered" evidence="5">
    <location>
        <begin position="1"/>
        <end position="24"/>
    </location>
</feature>
<evidence type="ECO:0000256" key="6">
    <source>
        <dbReference type="SAM" id="Phobius"/>
    </source>
</evidence>
<feature type="transmembrane region" description="Helical" evidence="6">
    <location>
        <begin position="221"/>
        <end position="239"/>
    </location>
</feature>
<dbReference type="Proteomes" id="UP000008631">
    <property type="component" value="Chromosome"/>
</dbReference>
<dbReference type="OrthoDB" id="9809628at2"/>
<dbReference type="InParanoid" id="E8R0X1"/>
<dbReference type="RefSeq" id="WP_013564605.1">
    <property type="nucleotide sequence ID" value="NC_014962.1"/>
</dbReference>
<feature type="transmembrane region" description="Helical" evidence="6">
    <location>
        <begin position="449"/>
        <end position="467"/>
    </location>
</feature>
<reference key="1">
    <citation type="submission" date="2010-11" db="EMBL/GenBank/DDBJ databases">
        <title>The complete sequence of chromosome of Isophaera pallida ATCC 43644.</title>
        <authorList>
            <consortium name="US DOE Joint Genome Institute (JGI-PGF)"/>
            <person name="Lucas S."/>
            <person name="Copeland A."/>
            <person name="Lapidus A."/>
            <person name="Bruce D."/>
            <person name="Goodwin L."/>
            <person name="Pitluck S."/>
            <person name="Kyrpides N."/>
            <person name="Mavromatis K."/>
            <person name="Pagani I."/>
            <person name="Ivanova N."/>
            <person name="Saunders E."/>
            <person name="Brettin T."/>
            <person name="Detter J.C."/>
            <person name="Han C."/>
            <person name="Tapia R."/>
            <person name="Land M."/>
            <person name="Hauser L."/>
            <person name="Markowitz V."/>
            <person name="Cheng J.-F."/>
            <person name="Hugenholtz P."/>
            <person name="Woyke T."/>
            <person name="Wu D."/>
            <person name="Eisen J.A."/>
        </authorList>
    </citation>
    <scope>NUCLEOTIDE SEQUENCE</scope>
    <source>
        <strain>ATCC 43644</strain>
    </source>
</reference>
<feature type="transmembrane region" description="Helical" evidence="6">
    <location>
        <begin position="259"/>
        <end position="281"/>
    </location>
</feature>
<name>E8R0X1_ISOPI</name>
<keyword evidence="8" id="KW-1185">Reference proteome</keyword>
<comment type="subcellular location">
    <subcellularLocation>
        <location evidence="1">Membrane</location>
        <topology evidence="1">Multi-pass membrane protein</topology>
    </subcellularLocation>
</comment>
<accession>E8R0X1</accession>
<feature type="transmembrane region" description="Helical" evidence="6">
    <location>
        <begin position="183"/>
        <end position="201"/>
    </location>
</feature>
<dbReference type="AlphaFoldDB" id="E8R0X1"/>
<dbReference type="Gene3D" id="1.20.1740.10">
    <property type="entry name" value="Amino acid/polyamine transporter I"/>
    <property type="match status" value="1"/>
</dbReference>
<dbReference type="EMBL" id="CP002353">
    <property type="protein sequence ID" value="ADV62317.1"/>
    <property type="molecule type" value="Genomic_DNA"/>
</dbReference>
<organism evidence="7 8">
    <name type="scientific">Isosphaera pallida (strain ATCC 43644 / DSM 9630 / IS1B)</name>
    <dbReference type="NCBI Taxonomy" id="575540"/>
    <lineage>
        <taxon>Bacteria</taxon>
        <taxon>Pseudomonadati</taxon>
        <taxon>Planctomycetota</taxon>
        <taxon>Planctomycetia</taxon>
        <taxon>Isosphaerales</taxon>
        <taxon>Isosphaeraceae</taxon>
        <taxon>Isosphaera</taxon>
    </lineage>
</organism>
<feature type="transmembrane region" description="Helical" evidence="6">
    <location>
        <begin position="317"/>
        <end position="341"/>
    </location>
</feature>
<evidence type="ECO:0000256" key="5">
    <source>
        <dbReference type="SAM" id="MobiDB-lite"/>
    </source>
</evidence>
<feature type="transmembrane region" description="Helical" evidence="6">
    <location>
        <begin position="29"/>
        <end position="53"/>
    </location>
</feature>
<dbReference type="GO" id="GO:0015179">
    <property type="term" value="F:L-amino acid transmembrane transporter activity"/>
    <property type="evidence" value="ECO:0007669"/>
    <property type="project" value="TreeGrafter"/>
</dbReference>